<dbReference type="Gene3D" id="2.60.40.10">
    <property type="entry name" value="Immunoglobulins"/>
    <property type="match status" value="2"/>
</dbReference>
<evidence type="ECO:0000313" key="3">
    <source>
        <dbReference type="Proteomes" id="UP000019109"/>
    </source>
</evidence>
<dbReference type="Pfam" id="PF00041">
    <property type="entry name" value="fn3"/>
    <property type="match status" value="1"/>
</dbReference>
<dbReference type="STRING" id="1294263.JCM21531_3317"/>
<sequence>MEINSGIDNYSYIKQCFDGVSSSFAEILEGDSAYLQIEFSNSKNINQIRIYNGIIQDQKLTIEMADSEEDLKSKSGTYYLINSQSYQITPENWIIVNVPSDFVSNKFVKFSFTKAPGANTIIIPKIELWSDDITPPSVPMNLNARPLDARTIELTWQHSSDNDKVSGYRVFRNGNYIGTSITNRFTDTLLDPQTTYNYTVCAFDAVDNESALSNTVTATTTNSMEIKTDYNVMVLYYDPIIKAGTYFTKVIPEDIKYSELYSLSLKPVNERAQEFADNIRRASGGSVNFNIVEIREINTEIPANCPEMLNSEALIEYMEFRDPNKDYDVYRLGGFNYRKAFKDNNIIELVENGDVDFVWIYTTPPNNGLSESTMVGRDAYFSNGITLSDIACSRKFLTLIGSSYECFGHHIDNGTASRIFSKLPKKTEVSVLQSADINNQSTVLRKLNDWEKFQLTDTINFEPSSVSPNYSQVGNMHFPCNAVMEYGWEYIDENFNHYDNWNIIEGTWSIYSGMFRGYSNNVAKATLKWSTGFTFNQPMVCRNMILESDIILNLGNQGSSAGVIFRATEHENSGFLFKGYYVGIDANNDKVFIAKINNGYSEIASTSMPIYLNTGYKLKVIAEGRNIKVYINNMEEPAIDIDDDSFLGSGTFGYLVKSGQASFDNLLINSIAESYADTWYNYPDLDGEPSKVTFDDWNGEQDAYQLWVFDHIPRNPGMHNAINISNNEVFEGILNNWWPYIVDFNRFDASPITYEVTGYPVPPVVKPSLHISKNSFVLSWIIPQNSGIQGCNIYRNGVKIGSSTNGIFIDDNIEPYILYNYEIKAYDSYGNESIPVNVSGSAYLNGVFTKININNASLSSAAPTNSWQDVRSAFDGDESTVFHTAEDVEHAYVQVSFEEPKTVAEIRVLIGEIGYPLIKNDWWVEAADSLEDLEKKTGSYRLVVDTQYDIAGEWQEVCLEQPVTKKIWRVSARKKIWDNSVGFVEIEFWGVESQIRKLSLDGAELSAAAPTNSSQDVRSAFDGNESTVFYTAEDLEHAYVQVSFAEPKTVTEIRALIGEIGYPLIKNDWWVEAADSLEDLENKTGSYQLVVDTQYDIAGEWQEVYLQQPVTKKIWRVSARKKMWDNSVGFVEIEFWGFESPLKKLGLDDAELSSAAPTNSWQDIRSAFDGNESTVFHTAEDVEHAYVQVSFEEPKTVAEIRVLIGEIGYPLIKNDWWVEAADSLEDLEKKTGSYRLVVDTQYDIAGEWQEVCLEQPVTKKIWRVSARKKIWDNSVGFVEIEFWGFEN</sequence>
<dbReference type="InterPro" id="IPR003961">
    <property type="entry name" value="FN3_dom"/>
</dbReference>
<keyword evidence="3" id="KW-1185">Reference proteome</keyword>
<proteinExistence type="predicted"/>
<organism evidence="2 3">
    <name type="scientific">Acetivibrio straminisolvens JCM 21531</name>
    <dbReference type="NCBI Taxonomy" id="1294263"/>
    <lineage>
        <taxon>Bacteria</taxon>
        <taxon>Bacillati</taxon>
        <taxon>Bacillota</taxon>
        <taxon>Clostridia</taxon>
        <taxon>Eubacteriales</taxon>
        <taxon>Oscillospiraceae</taxon>
        <taxon>Acetivibrio</taxon>
    </lineage>
</organism>
<gene>
    <name evidence="2" type="ORF">JCM21531_3317</name>
</gene>
<evidence type="ECO:0000313" key="2">
    <source>
        <dbReference type="EMBL" id="GAE89759.1"/>
    </source>
</evidence>
<dbReference type="Proteomes" id="UP000019109">
    <property type="component" value="Unassembled WGS sequence"/>
</dbReference>
<dbReference type="Gene3D" id="2.60.120.560">
    <property type="entry name" value="Exo-inulinase, domain 1"/>
    <property type="match status" value="1"/>
</dbReference>
<dbReference type="SMART" id="SM00060">
    <property type="entry name" value="FN3"/>
    <property type="match status" value="2"/>
</dbReference>
<dbReference type="EMBL" id="BAVR01000045">
    <property type="protein sequence ID" value="GAE89759.1"/>
    <property type="molecule type" value="Genomic_DNA"/>
</dbReference>
<dbReference type="SUPFAM" id="SSF49265">
    <property type="entry name" value="Fibronectin type III"/>
    <property type="match status" value="1"/>
</dbReference>
<dbReference type="Gene3D" id="2.60.120.260">
    <property type="entry name" value="Galactose-binding domain-like"/>
    <property type="match status" value="3"/>
</dbReference>
<dbReference type="OrthoDB" id="2109325at2"/>
<dbReference type="InterPro" id="IPR036116">
    <property type="entry name" value="FN3_sf"/>
</dbReference>
<comment type="caution">
    <text evidence="2">The sequence shown here is derived from an EMBL/GenBank/DDBJ whole genome shotgun (WGS) entry which is preliminary data.</text>
</comment>
<protein>
    <recommendedName>
        <fullName evidence="1">Fibronectin type-III domain-containing protein</fullName>
    </recommendedName>
</protein>
<reference evidence="2" key="1">
    <citation type="journal article" date="2014" name="Genome Announc.">
        <title>Draft Genome Sequence of Clostridium straminisolvens Strain JCM 21531T, Isolated from a Cellulose-Degrading Bacterial Community.</title>
        <authorList>
            <person name="Yuki M."/>
            <person name="Oshima K."/>
            <person name="Suda W."/>
            <person name="Sakamoto M."/>
            <person name="Kitamura K."/>
            <person name="Iida T."/>
            <person name="Hattori M."/>
            <person name="Ohkuma M."/>
        </authorList>
    </citation>
    <scope>NUCLEOTIDE SEQUENCE [LARGE SCALE GENOMIC DNA]</scope>
    <source>
        <strain evidence="2">JCM 21531</strain>
    </source>
</reference>
<dbReference type="RefSeq" id="WP_038290223.1">
    <property type="nucleotide sequence ID" value="NZ_BAVR01000045.1"/>
</dbReference>
<evidence type="ECO:0000259" key="1">
    <source>
        <dbReference type="PROSITE" id="PS50853"/>
    </source>
</evidence>
<dbReference type="InterPro" id="IPR013783">
    <property type="entry name" value="Ig-like_fold"/>
</dbReference>
<name>W4VAI0_9FIRM</name>
<feature type="domain" description="Fibronectin type-III" evidence="1">
    <location>
        <begin position="138"/>
        <end position="223"/>
    </location>
</feature>
<dbReference type="PROSITE" id="PS50853">
    <property type="entry name" value="FN3"/>
    <property type="match status" value="1"/>
</dbReference>
<dbReference type="CDD" id="cd00063">
    <property type="entry name" value="FN3"/>
    <property type="match status" value="1"/>
</dbReference>
<accession>W4VAI0</accession>